<feature type="domain" description="AB hydrolase-1" evidence="1">
    <location>
        <begin position="22"/>
        <end position="143"/>
    </location>
</feature>
<dbReference type="PANTHER" id="PTHR43433">
    <property type="entry name" value="HYDROLASE, ALPHA/BETA FOLD FAMILY PROTEIN"/>
    <property type="match status" value="1"/>
</dbReference>
<dbReference type="EMBL" id="AP014946">
    <property type="protein sequence ID" value="BAT60777.1"/>
    <property type="molecule type" value="Genomic_DNA"/>
</dbReference>
<proteinExistence type="predicted"/>
<dbReference type="Gene3D" id="3.40.50.1820">
    <property type="entry name" value="alpha/beta hydrolase"/>
    <property type="match status" value="1"/>
</dbReference>
<dbReference type="GO" id="GO:0047570">
    <property type="term" value="F:3-oxoadipate enol-lactonase activity"/>
    <property type="evidence" value="ECO:0007669"/>
    <property type="project" value="UniProtKB-EC"/>
</dbReference>
<dbReference type="InterPro" id="IPR013595">
    <property type="entry name" value="Pept_S33_TAP-like_C"/>
</dbReference>
<dbReference type="InterPro" id="IPR029058">
    <property type="entry name" value="AB_hydrolase_fold"/>
</dbReference>
<sequence>MPAIKANGIDIFYDEFGDKNAPPILLIMGLGTQMIAWKESFCQRLAGHGFRVIRFDNRDIGLSTKFEGAKKVNLPLLFIKATLRLPIRPPYTLDDMAADAIGLLDALKIQKAHVVGASMGGMIAQIIAARYPQRCLSLTSMMSTSGARGLPGPTKEVGARLMAKRPPDREGFIQFGVDTLKAIGSPGYPTPDAQLREQVTRAYERAFYPVGFVRQLAAIVAYGGRVPLLKTIRVPTLVLHGEPDPLVPVEGGRDTAANIPGAVLETIPGWGHDFPDALVEKHADRIAAHAQGAQK</sequence>
<dbReference type="SUPFAM" id="SSF53474">
    <property type="entry name" value="alpha/beta-Hydrolases"/>
    <property type="match status" value="1"/>
</dbReference>
<dbReference type="EC" id="3.1.1.24" evidence="3"/>
<dbReference type="AlphaFoldDB" id="A0A0S3PXW4"/>
<organism evidence="3 4">
    <name type="scientific">Variibacter gotjawalensis</name>
    <dbReference type="NCBI Taxonomy" id="1333996"/>
    <lineage>
        <taxon>Bacteria</taxon>
        <taxon>Pseudomonadati</taxon>
        <taxon>Pseudomonadota</taxon>
        <taxon>Alphaproteobacteria</taxon>
        <taxon>Hyphomicrobiales</taxon>
        <taxon>Nitrobacteraceae</taxon>
        <taxon>Variibacter</taxon>
    </lineage>
</organism>
<keyword evidence="4" id="KW-1185">Reference proteome</keyword>
<feature type="domain" description="Peptidase S33 tripeptidyl aminopeptidase-like C-terminal" evidence="2">
    <location>
        <begin position="233"/>
        <end position="274"/>
    </location>
</feature>
<dbReference type="InterPro" id="IPR050471">
    <property type="entry name" value="AB_hydrolase"/>
</dbReference>
<reference evidence="3 4" key="1">
    <citation type="submission" date="2015-08" db="EMBL/GenBank/DDBJ databases">
        <title>Investigation of the bacterial diversity of lava forest soil.</title>
        <authorList>
            <person name="Lee J.S."/>
        </authorList>
    </citation>
    <scope>NUCLEOTIDE SEQUENCE [LARGE SCALE GENOMIC DNA]</scope>
    <source>
        <strain evidence="3 4">GJW-30</strain>
    </source>
</reference>
<gene>
    <name evidence="3" type="primary">catD_3</name>
    <name evidence="3" type="ORF">GJW-30_1_03327</name>
</gene>
<evidence type="ECO:0000259" key="2">
    <source>
        <dbReference type="Pfam" id="PF08386"/>
    </source>
</evidence>
<dbReference type="Proteomes" id="UP000236884">
    <property type="component" value="Chromosome"/>
</dbReference>
<protein>
    <submittedName>
        <fullName evidence="3">3-oxoadipate enol-lactonase 2</fullName>
        <ecNumber evidence="3">3.1.1.24</ecNumber>
    </submittedName>
</protein>
<keyword evidence="3" id="KW-0378">Hydrolase</keyword>
<dbReference type="PANTHER" id="PTHR43433:SF5">
    <property type="entry name" value="AB HYDROLASE-1 DOMAIN-CONTAINING PROTEIN"/>
    <property type="match status" value="1"/>
</dbReference>
<evidence type="ECO:0000313" key="4">
    <source>
        <dbReference type="Proteomes" id="UP000236884"/>
    </source>
</evidence>
<name>A0A0S3PXW4_9BRAD</name>
<dbReference type="GO" id="GO:0046503">
    <property type="term" value="P:glycerolipid catabolic process"/>
    <property type="evidence" value="ECO:0007669"/>
    <property type="project" value="TreeGrafter"/>
</dbReference>
<dbReference type="KEGG" id="vgo:GJW-30_1_03327"/>
<dbReference type="RefSeq" id="WP_096357290.1">
    <property type="nucleotide sequence ID" value="NZ_AP014946.1"/>
</dbReference>
<dbReference type="Pfam" id="PF08386">
    <property type="entry name" value="Abhydrolase_4"/>
    <property type="match status" value="1"/>
</dbReference>
<dbReference type="OrthoDB" id="9798888at2"/>
<dbReference type="GO" id="GO:0004806">
    <property type="term" value="F:triacylglycerol lipase activity"/>
    <property type="evidence" value="ECO:0007669"/>
    <property type="project" value="TreeGrafter"/>
</dbReference>
<dbReference type="InterPro" id="IPR000073">
    <property type="entry name" value="AB_hydrolase_1"/>
</dbReference>
<dbReference type="Pfam" id="PF00561">
    <property type="entry name" value="Abhydrolase_1"/>
    <property type="match status" value="1"/>
</dbReference>
<evidence type="ECO:0000259" key="1">
    <source>
        <dbReference type="Pfam" id="PF00561"/>
    </source>
</evidence>
<evidence type="ECO:0000313" key="3">
    <source>
        <dbReference type="EMBL" id="BAT60777.1"/>
    </source>
</evidence>
<accession>A0A0S3PXW4</accession>